<keyword evidence="1" id="KW-1133">Transmembrane helix</keyword>
<evidence type="ECO:0000313" key="3">
    <source>
        <dbReference type="Proteomes" id="UP001432075"/>
    </source>
</evidence>
<keyword evidence="3" id="KW-1185">Reference proteome</keyword>
<evidence type="ECO:0000256" key="1">
    <source>
        <dbReference type="SAM" id="Phobius"/>
    </source>
</evidence>
<dbReference type="Proteomes" id="UP001432075">
    <property type="component" value="Chromosome"/>
</dbReference>
<name>A0ABZ1RSD3_9ACTN</name>
<keyword evidence="1" id="KW-0472">Membrane</keyword>
<reference evidence="2" key="1">
    <citation type="submission" date="2022-10" db="EMBL/GenBank/DDBJ databases">
        <title>The complete genomes of actinobacterial strains from the NBC collection.</title>
        <authorList>
            <person name="Joergensen T.S."/>
            <person name="Alvarez Arevalo M."/>
            <person name="Sterndorff E.B."/>
            <person name="Faurdal D."/>
            <person name="Vuksanovic O."/>
            <person name="Mourched A.-S."/>
            <person name="Charusanti P."/>
            <person name="Shaw S."/>
            <person name="Blin K."/>
            <person name="Weber T."/>
        </authorList>
    </citation>
    <scope>NUCLEOTIDE SEQUENCE</scope>
    <source>
        <strain evidence="2">NBC_00283</strain>
    </source>
</reference>
<proteinExistence type="predicted"/>
<organism evidence="2 3">
    <name type="scientific">Streptomyces goshikiensis</name>
    <dbReference type="NCBI Taxonomy" id="1942"/>
    <lineage>
        <taxon>Bacteria</taxon>
        <taxon>Bacillati</taxon>
        <taxon>Actinomycetota</taxon>
        <taxon>Actinomycetes</taxon>
        <taxon>Kitasatosporales</taxon>
        <taxon>Streptomycetaceae</taxon>
        <taxon>Streptomyces</taxon>
    </lineage>
</organism>
<gene>
    <name evidence="2" type="ORF">OHU17_25050</name>
</gene>
<sequence>MNTTSTAPGPAAGTRPWVLVPALFTALALTAGGFGYASSALPGAPLWLLLPYLLALGLVAATWRRPRTPDQRAARIATGAAGCALALFYARIAEALLFCAGIVAWLVQGD</sequence>
<dbReference type="EMBL" id="CP108057">
    <property type="protein sequence ID" value="WUO48839.1"/>
    <property type="molecule type" value="Genomic_DNA"/>
</dbReference>
<feature type="transmembrane region" description="Helical" evidence="1">
    <location>
        <begin position="17"/>
        <end position="38"/>
    </location>
</feature>
<accession>A0ABZ1RSD3</accession>
<dbReference type="RefSeq" id="WP_073796156.1">
    <property type="nucleotide sequence ID" value="NZ_CP108057.1"/>
</dbReference>
<evidence type="ECO:0000313" key="2">
    <source>
        <dbReference type="EMBL" id="WUO48839.1"/>
    </source>
</evidence>
<feature type="transmembrane region" description="Helical" evidence="1">
    <location>
        <begin position="44"/>
        <end position="63"/>
    </location>
</feature>
<feature type="transmembrane region" description="Helical" evidence="1">
    <location>
        <begin position="84"/>
        <end position="107"/>
    </location>
</feature>
<keyword evidence="1" id="KW-0812">Transmembrane</keyword>
<protein>
    <submittedName>
        <fullName evidence="2">Uncharacterized protein</fullName>
    </submittedName>
</protein>